<dbReference type="AlphaFoldDB" id="A0A1Y0VN68"/>
<dbReference type="Proteomes" id="UP000196118">
    <property type="component" value="Chromosome"/>
</dbReference>
<gene>
    <name evidence="1" type="ORF">S100892_01007</name>
</gene>
<accession>A0A1Y0VN68</accession>
<evidence type="ECO:0000313" key="2">
    <source>
        <dbReference type="Proteomes" id="UP000196118"/>
    </source>
</evidence>
<dbReference type="SUPFAM" id="SSF53756">
    <property type="entry name" value="UDP-Glycosyltransferase/glycogen phosphorylase"/>
    <property type="match status" value="1"/>
</dbReference>
<organism evidence="1 2">
    <name type="scientific">Pediococcus pentosaceus</name>
    <dbReference type="NCBI Taxonomy" id="1255"/>
    <lineage>
        <taxon>Bacteria</taxon>
        <taxon>Bacillati</taxon>
        <taxon>Bacillota</taxon>
        <taxon>Bacilli</taxon>
        <taxon>Lactobacillales</taxon>
        <taxon>Lactobacillaceae</taxon>
        <taxon>Pediococcus</taxon>
    </lineage>
</organism>
<reference evidence="1 2" key="1">
    <citation type="submission" date="2017-05" db="EMBL/GenBank/DDBJ databases">
        <title>Genome sequence of Pediococcus pentosaceus strain SRCM100892.</title>
        <authorList>
            <person name="Cho S.H."/>
        </authorList>
    </citation>
    <scope>NUCLEOTIDE SEQUENCE [LARGE SCALE GENOMIC DNA]</scope>
    <source>
        <strain evidence="1 2">SRCM100892</strain>
    </source>
</reference>
<dbReference type="Gene3D" id="3.40.50.12580">
    <property type="match status" value="1"/>
</dbReference>
<dbReference type="Pfam" id="PF04464">
    <property type="entry name" value="Glyphos_transf"/>
    <property type="match status" value="1"/>
</dbReference>
<dbReference type="InterPro" id="IPR051612">
    <property type="entry name" value="Teichoic_Acid_Biosynth"/>
</dbReference>
<dbReference type="EC" id="2.7.8.12" evidence="1"/>
<dbReference type="PANTHER" id="PTHR37316:SF3">
    <property type="entry name" value="TEICHOIC ACID GLYCEROL-PHOSPHATE TRANSFERASE"/>
    <property type="match status" value="1"/>
</dbReference>
<keyword evidence="1" id="KW-0808">Transferase</keyword>
<dbReference type="PANTHER" id="PTHR37316">
    <property type="entry name" value="TEICHOIC ACID GLYCEROL-PHOSPHATE PRIMASE"/>
    <property type="match status" value="1"/>
</dbReference>
<sequence>MMGLLPEDVMLLIRPHYLVTDRIDIKGFEDRVVIDSTTDMNEIYLITDLMVTDYSSVMFDFAILKRPMLFFAYDLEYYRDYLRGFYFDYYTELPGPIVTDETHLLAEIDQLLQNNFAELDPERFNKFAKRFVSWERGTAAQQVIEKINYRRDEK</sequence>
<dbReference type="InterPro" id="IPR007554">
    <property type="entry name" value="Glycerophosphate_synth"/>
</dbReference>
<evidence type="ECO:0000313" key="1">
    <source>
        <dbReference type="EMBL" id="ARW19580.1"/>
    </source>
</evidence>
<dbReference type="InterPro" id="IPR043148">
    <property type="entry name" value="TagF_C"/>
</dbReference>
<protein>
    <submittedName>
        <fullName evidence="1">CDP-glycerol glycerophosphotransferase</fullName>
        <ecNumber evidence="1">2.7.8.12</ecNumber>
    </submittedName>
</protein>
<dbReference type="GO" id="GO:0047355">
    <property type="term" value="F:CDP-glycerol glycerophosphotransferase activity"/>
    <property type="evidence" value="ECO:0007669"/>
    <property type="project" value="UniProtKB-EC"/>
</dbReference>
<name>A0A1Y0VN68_PEDPE</name>
<dbReference type="EMBL" id="CP021474">
    <property type="protein sequence ID" value="ARW19580.1"/>
    <property type="molecule type" value="Genomic_DNA"/>
</dbReference>
<dbReference type="GO" id="GO:0016020">
    <property type="term" value="C:membrane"/>
    <property type="evidence" value="ECO:0007669"/>
    <property type="project" value="InterPro"/>
</dbReference>
<proteinExistence type="predicted"/>